<accession>A0A9W6F347</accession>
<feature type="compositionally biased region" description="Basic and acidic residues" evidence="4">
    <location>
        <begin position="935"/>
        <end position="952"/>
    </location>
</feature>
<evidence type="ECO:0000313" key="6">
    <source>
        <dbReference type="Proteomes" id="UP001165080"/>
    </source>
</evidence>
<organism evidence="5 6">
    <name type="scientific">Pleodorina starrii</name>
    <dbReference type="NCBI Taxonomy" id="330485"/>
    <lineage>
        <taxon>Eukaryota</taxon>
        <taxon>Viridiplantae</taxon>
        <taxon>Chlorophyta</taxon>
        <taxon>core chlorophytes</taxon>
        <taxon>Chlorophyceae</taxon>
        <taxon>CS clade</taxon>
        <taxon>Chlamydomonadales</taxon>
        <taxon>Volvocaceae</taxon>
        <taxon>Pleodorina</taxon>
    </lineage>
</organism>
<keyword evidence="2" id="KW-0806">Transcription termination</keyword>
<dbReference type="InterPro" id="IPR038538">
    <property type="entry name" value="MTERF_sf"/>
</dbReference>
<keyword evidence="6" id="KW-1185">Reference proteome</keyword>
<evidence type="ECO:0000313" key="5">
    <source>
        <dbReference type="EMBL" id="GLC54434.1"/>
    </source>
</evidence>
<dbReference type="Gene3D" id="1.25.70.10">
    <property type="entry name" value="Transcription termination factor 3, mitochondrial"/>
    <property type="match status" value="1"/>
</dbReference>
<evidence type="ECO:0000256" key="2">
    <source>
        <dbReference type="ARBA" id="ARBA00022472"/>
    </source>
</evidence>
<sequence length="1009" mass="104910">MLQAWGRRTSPRTPSSTSIGSVRIRCSVIQNSLLASAAPADAAARVPSAPSSATHRAPSVAGTPLAPEKPLSGWVTPLKLSRLSEVLRMPVTRVETVLQGTPAAVRQMEPEQVAQRLLELSSGLGVLPRQAAFMVAKQPTYMLLTPLPEMRAKIAELSATLGVPQGAVLRAAVTIPSILARSTAFIDHRVRAYSALLRCSPLDVLHVMARGPEYLSDTPSSVRQRMTALGYVLRRPRCTIAAMLQARPDLVFMSRKVMNTKVNGMMCILNKQKHHVVTLVVKLPSLLRCNLDAVRHAFGGLQALLQKREGFVYAMVCHAPSLLLLTPRGLHQRCTALRRCLSASPEWCEEFAQLRPPGVAQLVLNRRGSLSVMMYLTQRRRAGAARLAQLLALGPDGGPAVALAEAWPDFQEWMERRRQYVALRTQQGRAAMLGAAVCAAQAGPSVRPVAVVPQPQLTQQLQDAQQQHDTPASAVGCPRLSPAEMGSRTASGVQPAKDFLVRHTEPGLAEAGTGMQLLGDQPAAGVLTSREGCSSSSGGGGDSRTTSSCSGVGRCESGGSAQQDTDSGTAADRGQQPGASASGRPPSWLQLQAEFRKSLQSRARRKSSAAAQQGVRDKTKPPNAPAASPPSKRARLRRHVGPQRIDLAMPSPAAVWETTAAAASAVSAQRFANDSGSASMAASGQSDEGVAGVAPPSVAASSRSQSMAPLEAAAGAFAAGEGEFQHILGVGQIAGSLQPDEALRPGSAAQVASSNVQPCDHSLGLQPASASGQQHWHVLGGLLLPGRGQPPGTDPSGLGLDGLHAAGWPEASGVVATVNPVRVARTAQLAASDGSLHSQRADPCIERCPEVRTTVAAAAAGGTAGVQCAGTSSSSPARSVTSDNGDDASVSATCHAMDTDARALPLWLHLDSSGTRNSAGGPAHSGINDGLYGSERARSGEGEAHHAAPAERGAADEVMVVVGDGSVRDVKGLGREPHARGLRGQENGGGLSIGQAQKLESALGAIVPR</sequence>
<dbReference type="PANTHER" id="PTHR15437">
    <property type="entry name" value="TRANSCRIPTION TERMINATION FACTOR, MITOCHONDRIAL"/>
    <property type="match status" value="1"/>
</dbReference>
<feature type="compositionally biased region" description="Polar residues" evidence="4">
    <location>
        <begin position="559"/>
        <end position="568"/>
    </location>
</feature>
<feature type="region of interest" description="Disordered" evidence="4">
    <location>
        <begin position="914"/>
        <end position="952"/>
    </location>
</feature>
<dbReference type="GO" id="GO:0006353">
    <property type="term" value="P:DNA-templated transcription termination"/>
    <property type="evidence" value="ECO:0007669"/>
    <property type="project" value="UniProtKB-KW"/>
</dbReference>
<feature type="region of interest" description="Disordered" evidence="4">
    <location>
        <begin position="676"/>
        <end position="697"/>
    </location>
</feature>
<feature type="region of interest" description="Disordered" evidence="4">
    <location>
        <begin position="47"/>
        <end position="68"/>
    </location>
</feature>
<feature type="region of interest" description="Disordered" evidence="4">
    <location>
        <begin position="865"/>
        <end position="887"/>
    </location>
</feature>
<dbReference type="EMBL" id="BRXU01000010">
    <property type="protein sequence ID" value="GLC54434.1"/>
    <property type="molecule type" value="Genomic_DNA"/>
</dbReference>
<dbReference type="GO" id="GO:0003676">
    <property type="term" value="F:nucleic acid binding"/>
    <property type="evidence" value="ECO:0007669"/>
    <property type="project" value="InterPro"/>
</dbReference>
<reference evidence="5 6" key="1">
    <citation type="journal article" date="2023" name="Commun. Biol.">
        <title>Reorganization of the ancestral sex-determining regions during the evolution of trioecy in Pleodorina starrii.</title>
        <authorList>
            <person name="Takahashi K."/>
            <person name="Suzuki S."/>
            <person name="Kawai-Toyooka H."/>
            <person name="Yamamoto K."/>
            <person name="Hamaji T."/>
            <person name="Ootsuki R."/>
            <person name="Yamaguchi H."/>
            <person name="Kawachi M."/>
            <person name="Higashiyama T."/>
            <person name="Nozaki H."/>
        </authorList>
    </citation>
    <scope>NUCLEOTIDE SEQUENCE [LARGE SCALE GENOMIC DNA]</scope>
    <source>
        <strain evidence="5 6">NIES-4479</strain>
    </source>
</reference>
<evidence type="ECO:0000256" key="4">
    <source>
        <dbReference type="SAM" id="MobiDB-lite"/>
    </source>
</evidence>
<feature type="compositionally biased region" description="Basic and acidic residues" evidence="4">
    <location>
        <begin position="968"/>
        <end position="979"/>
    </location>
</feature>
<feature type="region of interest" description="Disordered" evidence="4">
    <location>
        <begin position="527"/>
        <end position="637"/>
    </location>
</feature>
<dbReference type="Proteomes" id="UP001165080">
    <property type="component" value="Unassembled WGS sequence"/>
</dbReference>
<keyword evidence="3" id="KW-0809">Transit peptide</keyword>
<feature type="compositionally biased region" description="Low complexity" evidence="4">
    <location>
        <begin position="458"/>
        <end position="470"/>
    </location>
</feature>
<protein>
    <submittedName>
        <fullName evidence="5">Uncharacterized protein</fullName>
    </submittedName>
</protein>
<name>A0A9W6F347_9CHLO</name>
<evidence type="ECO:0000256" key="3">
    <source>
        <dbReference type="ARBA" id="ARBA00022946"/>
    </source>
</evidence>
<keyword evidence="2" id="KW-0805">Transcription regulation</keyword>
<gene>
    <name evidence="5" type="primary">PLEST005073</name>
    <name evidence="5" type="ORF">PLESTB_000863300</name>
</gene>
<feature type="compositionally biased region" description="Low complexity" evidence="4">
    <location>
        <begin position="865"/>
        <end position="882"/>
    </location>
</feature>
<feature type="region of interest" description="Disordered" evidence="4">
    <location>
        <begin position="968"/>
        <end position="992"/>
    </location>
</feature>
<keyword evidence="2" id="KW-0804">Transcription</keyword>
<dbReference type="AlphaFoldDB" id="A0A9W6F347"/>
<dbReference type="InterPro" id="IPR003690">
    <property type="entry name" value="MTERF"/>
</dbReference>
<feature type="region of interest" description="Disordered" evidence="4">
    <location>
        <begin position="458"/>
        <end position="493"/>
    </location>
</feature>
<dbReference type="OrthoDB" id="545292at2759"/>
<comment type="caution">
    <text evidence="5">The sequence shown here is derived from an EMBL/GenBank/DDBJ whole genome shotgun (WGS) entry which is preliminary data.</text>
</comment>
<dbReference type="PANTHER" id="PTHR15437:SF6">
    <property type="entry name" value="TRANSCRIPTION TERMINATION FACTOR, MITOCHONDRIAL"/>
    <property type="match status" value="1"/>
</dbReference>
<comment type="similarity">
    <text evidence="1">Belongs to the mTERF family.</text>
</comment>
<proteinExistence type="inferred from homology"/>
<evidence type="ECO:0000256" key="1">
    <source>
        <dbReference type="ARBA" id="ARBA00007692"/>
    </source>
</evidence>